<evidence type="ECO:0000256" key="10">
    <source>
        <dbReference type="RuleBase" id="RU361115"/>
    </source>
</evidence>
<feature type="transmembrane region" description="Helical" evidence="10">
    <location>
        <begin position="20"/>
        <end position="38"/>
    </location>
</feature>
<dbReference type="GO" id="GO:0019367">
    <property type="term" value="P:fatty acid elongation, saturated fatty acid"/>
    <property type="evidence" value="ECO:0007669"/>
    <property type="project" value="TreeGrafter"/>
</dbReference>
<evidence type="ECO:0000256" key="3">
    <source>
        <dbReference type="ARBA" id="ARBA00022679"/>
    </source>
</evidence>
<dbReference type="AlphaFoldDB" id="A0AAJ6QMK8"/>
<evidence type="ECO:0000256" key="9">
    <source>
        <dbReference type="ARBA" id="ARBA00023160"/>
    </source>
</evidence>
<keyword evidence="2 10" id="KW-0444">Lipid biosynthesis</keyword>
<keyword evidence="4 10" id="KW-0812">Transmembrane</keyword>
<dbReference type="RefSeq" id="XP_003737852.1">
    <property type="nucleotide sequence ID" value="XM_003737804.2"/>
</dbReference>
<dbReference type="InterPro" id="IPR002076">
    <property type="entry name" value="ELO_fam"/>
</dbReference>
<comment type="subcellular location">
    <subcellularLocation>
        <location evidence="1">Membrane</location>
        <topology evidence="1">Multi-pass membrane protein</topology>
    </subcellularLocation>
</comment>
<dbReference type="GO" id="GO:0009922">
    <property type="term" value="F:fatty acid elongase activity"/>
    <property type="evidence" value="ECO:0007669"/>
    <property type="project" value="UniProtKB-EC"/>
</dbReference>
<protein>
    <recommendedName>
        <fullName evidence="10">Elongation of very long chain fatty acids protein</fullName>
        <ecNumber evidence="10">2.3.1.199</ecNumber>
    </recommendedName>
    <alternativeName>
        <fullName evidence="10">Very-long-chain 3-oxoacyl-CoA synthase</fullName>
    </alternativeName>
</protein>
<sequence length="263" mass="30841">MLLGLTRDSRLKGWWLMDSPSGILSICALYLVVVLKLGPDWMRDRKPLNIKFLVRGFNLLQVISNSYFVIYGAYLAYGRVGFRLICEPSHMRTDQESLRLLSLYYFYFLIRLSDFVDTLFFVLAKKQGHVSFLHVYHHLCVVLNGWIGLRSGWINGVLFGIFMNASIHIIMYSYFMLATFPKMRPYLWWKKYLTSAQIIQFLVFCYFATVVVKNKHDCGYPQAMIYSGIANVILLLLLFSKFYLDTYIRNKRSIRPTVDKHVD</sequence>
<dbReference type="PANTHER" id="PTHR11157:SF69">
    <property type="entry name" value="ELONGATION OF VERY LONG CHAIN FATTY ACIDS PROTEIN 7"/>
    <property type="match status" value="1"/>
</dbReference>
<keyword evidence="9 10" id="KW-0275">Fatty acid biosynthesis</keyword>
<dbReference type="PROSITE" id="PS01188">
    <property type="entry name" value="ELO"/>
    <property type="match status" value="1"/>
</dbReference>
<feature type="transmembrane region" description="Helical" evidence="10">
    <location>
        <begin position="104"/>
        <end position="123"/>
    </location>
</feature>
<keyword evidence="5 10" id="KW-0276">Fatty acid metabolism</keyword>
<dbReference type="InterPro" id="IPR030457">
    <property type="entry name" value="ELO_CS"/>
</dbReference>
<dbReference type="KEGG" id="goe:100908482"/>
<accession>A0AAJ6QMK8</accession>
<evidence type="ECO:0000256" key="1">
    <source>
        <dbReference type="ARBA" id="ARBA00004141"/>
    </source>
</evidence>
<keyword evidence="6 10" id="KW-1133">Transmembrane helix</keyword>
<keyword evidence="7 10" id="KW-0443">Lipid metabolism</keyword>
<reference evidence="12" key="1">
    <citation type="submission" date="2025-08" db="UniProtKB">
        <authorList>
            <consortium name="RefSeq"/>
        </authorList>
    </citation>
    <scope>IDENTIFICATION</scope>
</reference>
<dbReference type="PANTHER" id="PTHR11157">
    <property type="entry name" value="FATTY ACID ACYL TRANSFERASE-RELATED"/>
    <property type="match status" value="1"/>
</dbReference>
<feature type="transmembrane region" description="Helical" evidence="10">
    <location>
        <begin position="153"/>
        <end position="180"/>
    </location>
</feature>
<keyword evidence="11" id="KW-1185">Reference proteome</keyword>
<comment type="catalytic activity">
    <reaction evidence="10">
        <text>a very-long-chain acyl-CoA + malonyl-CoA + H(+) = a very-long-chain 3-oxoacyl-CoA + CO2 + CoA</text>
        <dbReference type="Rhea" id="RHEA:32727"/>
        <dbReference type="ChEBI" id="CHEBI:15378"/>
        <dbReference type="ChEBI" id="CHEBI:16526"/>
        <dbReference type="ChEBI" id="CHEBI:57287"/>
        <dbReference type="ChEBI" id="CHEBI:57384"/>
        <dbReference type="ChEBI" id="CHEBI:90725"/>
        <dbReference type="ChEBI" id="CHEBI:90736"/>
        <dbReference type="EC" id="2.3.1.199"/>
    </reaction>
</comment>
<dbReference type="Proteomes" id="UP000694867">
    <property type="component" value="Unplaced"/>
</dbReference>
<dbReference type="GO" id="GO:0042761">
    <property type="term" value="P:very long-chain fatty acid biosynthetic process"/>
    <property type="evidence" value="ECO:0007669"/>
    <property type="project" value="TreeGrafter"/>
</dbReference>
<dbReference type="Pfam" id="PF01151">
    <property type="entry name" value="ELO"/>
    <property type="match status" value="1"/>
</dbReference>
<proteinExistence type="inferred from homology"/>
<dbReference type="GO" id="GO:0034625">
    <property type="term" value="P:fatty acid elongation, monounsaturated fatty acid"/>
    <property type="evidence" value="ECO:0007669"/>
    <property type="project" value="TreeGrafter"/>
</dbReference>
<feature type="transmembrane region" description="Helical" evidence="10">
    <location>
        <begin position="192"/>
        <end position="212"/>
    </location>
</feature>
<feature type="transmembrane region" description="Helical" evidence="10">
    <location>
        <begin position="130"/>
        <end position="147"/>
    </location>
</feature>
<feature type="transmembrane region" description="Helical" evidence="10">
    <location>
        <begin position="224"/>
        <end position="244"/>
    </location>
</feature>
<dbReference type="GO" id="GO:0030148">
    <property type="term" value="P:sphingolipid biosynthetic process"/>
    <property type="evidence" value="ECO:0007669"/>
    <property type="project" value="TreeGrafter"/>
</dbReference>
<dbReference type="GO" id="GO:0005789">
    <property type="term" value="C:endoplasmic reticulum membrane"/>
    <property type="evidence" value="ECO:0007669"/>
    <property type="project" value="TreeGrafter"/>
</dbReference>
<evidence type="ECO:0000256" key="4">
    <source>
        <dbReference type="ARBA" id="ARBA00022692"/>
    </source>
</evidence>
<evidence type="ECO:0000256" key="2">
    <source>
        <dbReference type="ARBA" id="ARBA00022516"/>
    </source>
</evidence>
<evidence type="ECO:0000256" key="7">
    <source>
        <dbReference type="ARBA" id="ARBA00023098"/>
    </source>
</evidence>
<feature type="transmembrane region" description="Helical" evidence="10">
    <location>
        <begin position="59"/>
        <end position="77"/>
    </location>
</feature>
<gene>
    <name evidence="12" type="primary">LOC100908482</name>
</gene>
<dbReference type="GeneID" id="100908482"/>
<name>A0AAJ6QMK8_9ACAR</name>
<keyword evidence="8 10" id="KW-0472">Membrane</keyword>
<evidence type="ECO:0000313" key="12">
    <source>
        <dbReference type="RefSeq" id="XP_003737852.1"/>
    </source>
</evidence>
<evidence type="ECO:0000256" key="8">
    <source>
        <dbReference type="ARBA" id="ARBA00023136"/>
    </source>
</evidence>
<evidence type="ECO:0000256" key="5">
    <source>
        <dbReference type="ARBA" id="ARBA00022832"/>
    </source>
</evidence>
<comment type="similarity">
    <text evidence="10">Belongs to the ELO family.</text>
</comment>
<organism evidence="11 12">
    <name type="scientific">Galendromus occidentalis</name>
    <name type="common">western predatory mite</name>
    <dbReference type="NCBI Taxonomy" id="34638"/>
    <lineage>
        <taxon>Eukaryota</taxon>
        <taxon>Metazoa</taxon>
        <taxon>Ecdysozoa</taxon>
        <taxon>Arthropoda</taxon>
        <taxon>Chelicerata</taxon>
        <taxon>Arachnida</taxon>
        <taxon>Acari</taxon>
        <taxon>Parasitiformes</taxon>
        <taxon>Mesostigmata</taxon>
        <taxon>Gamasina</taxon>
        <taxon>Phytoseioidea</taxon>
        <taxon>Phytoseiidae</taxon>
        <taxon>Typhlodrominae</taxon>
        <taxon>Galendromus</taxon>
    </lineage>
</organism>
<keyword evidence="3 10" id="KW-0808">Transferase</keyword>
<dbReference type="EC" id="2.3.1.199" evidence="10"/>
<evidence type="ECO:0000256" key="6">
    <source>
        <dbReference type="ARBA" id="ARBA00022989"/>
    </source>
</evidence>
<evidence type="ECO:0000313" key="11">
    <source>
        <dbReference type="Proteomes" id="UP000694867"/>
    </source>
</evidence>
<dbReference type="GO" id="GO:0034626">
    <property type="term" value="P:fatty acid elongation, polyunsaturated fatty acid"/>
    <property type="evidence" value="ECO:0007669"/>
    <property type="project" value="TreeGrafter"/>
</dbReference>